<geneLocation type="plasmid" evidence="1 2">
    <name>pBVIE03</name>
</geneLocation>
<dbReference type="KEGG" id="bvi:Bcep1808_7516"/>
<organism evidence="1 2">
    <name type="scientific">Burkholderia vietnamiensis (strain G4 / LMG 22486)</name>
    <name type="common">Burkholderia cepacia (strain R1808)</name>
    <dbReference type="NCBI Taxonomy" id="269482"/>
    <lineage>
        <taxon>Bacteria</taxon>
        <taxon>Pseudomonadati</taxon>
        <taxon>Pseudomonadota</taxon>
        <taxon>Betaproteobacteria</taxon>
        <taxon>Burkholderiales</taxon>
        <taxon>Burkholderiaceae</taxon>
        <taxon>Burkholderia</taxon>
        <taxon>Burkholderia cepacia complex</taxon>
    </lineage>
</organism>
<dbReference type="HOGENOM" id="CLU_2599360_0_0_4"/>
<dbReference type="Proteomes" id="UP000002287">
    <property type="component" value="Plasmid pBVIE03"/>
</dbReference>
<accession>A4JVT8</accession>
<reference evidence="1 2" key="1">
    <citation type="submission" date="2007-03" db="EMBL/GenBank/DDBJ databases">
        <title>Complete sequence of plasmid pBVIE03 of Burkholderia vietnamiensis G4.</title>
        <authorList>
            <consortium name="US DOE Joint Genome Institute"/>
            <person name="Copeland A."/>
            <person name="Lucas S."/>
            <person name="Lapidus A."/>
            <person name="Barry K."/>
            <person name="Detter J.C."/>
            <person name="Glavina del Rio T."/>
            <person name="Hammon N."/>
            <person name="Israni S."/>
            <person name="Dalin E."/>
            <person name="Tice H."/>
            <person name="Pitluck S."/>
            <person name="Chain P."/>
            <person name="Malfatti S."/>
            <person name="Shin M."/>
            <person name="Vergez L."/>
            <person name="Schmutz J."/>
            <person name="Larimer F."/>
            <person name="Land M."/>
            <person name="Hauser L."/>
            <person name="Kyrpides N."/>
            <person name="Tiedje J."/>
            <person name="Richardson P."/>
        </authorList>
    </citation>
    <scope>NUCLEOTIDE SEQUENCE [LARGE SCALE GENOMIC DNA]</scope>
    <source>
        <strain evidence="2">G4 / LMG 22486</strain>
        <plasmid evidence="1 2">pBVIE03</plasmid>
    </source>
</reference>
<evidence type="ECO:0000313" key="2">
    <source>
        <dbReference type="Proteomes" id="UP000002287"/>
    </source>
</evidence>
<dbReference type="AlphaFoldDB" id="A4JVT8"/>
<name>A4JVT8_BURVG</name>
<proteinExistence type="predicted"/>
<keyword evidence="1" id="KW-0614">Plasmid</keyword>
<sequence length="79" mass="8709">MTIPSIEQVESLNGKIVAMLSEDEQAVLDFYRLQGRKYGVTISVVNEANPEGLARATSREQADQLLKRSSSRVSVIVSQ</sequence>
<gene>
    <name evidence="1" type="ordered locus">Bcep1808_7516</name>
</gene>
<dbReference type="EMBL" id="CP000619">
    <property type="protein sequence ID" value="ABO60391.1"/>
    <property type="molecule type" value="Genomic_DNA"/>
</dbReference>
<evidence type="ECO:0000313" key="1">
    <source>
        <dbReference type="EMBL" id="ABO60391.1"/>
    </source>
</evidence>
<protein>
    <submittedName>
        <fullName evidence="1">Uncharacterized protein</fullName>
    </submittedName>
</protein>